<dbReference type="InterPro" id="IPR056950">
    <property type="entry name" value="Phage_tail_terminator_3"/>
</dbReference>
<dbReference type="Proteomes" id="UP000274122">
    <property type="component" value="Chromosome"/>
</dbReference>
<dbReference type="Pfam" id="PF23842">
    <property type="entry name" value="Phage_tail_terminator_3"/>
    <property type="match status" value="1"/>
</dbReference>
<sequence>MTPPMYKRVRDVFMEKELIGEFTPQTLAWTDTGNKIDKFIVFRPSGGSNIDKDIGGDYYVMVDVISAVGKEKYQDADDTVNRIIEFVRENPLVSKCLGQITNLGGVPAPVLTTDRRLVYRLMFACLYGSD</sequence>
<dbReference type="EMBL" id="LR134201">
    <property type="protein sequence ID" value="VEB97271.1"/>
    <property type="molecule type" value="Genomic_DNA"/>
</dbReference>
<dbReference type="AlphaFoldDB" id="A0A3S4MDZ4"/>
<proteinExistence type="predicted"/>
<organism evidence="1 2">
    <name type="scientific">Cedecea lapagei</name>
    <dbReference type="NCBI Taxonomy" id="158823"/>
    <lineage>
        <taxon>Bacteria</taxon>
        <taxon>Pseudomonadati</taxon>
        <taxon>Pseudomonadota</taxon>
        <taxon>Gammaproteobacteria</taxon>
        <taxon>Enterobacterales</taxon>
        <taxon>Enterobacteriaceae</taxon>
        <taxon>Cedecea</taxon>
    </lineage>
</organism>
<keyword evidence="2" id="KW-1185">Reference proteome</keyword>
<accession>A0A3S4MDZ4</accession>
<dbReference type="KEGG" id="clap:NCTC11466_02062"/>
<name>A0A3S4MDZ4_9ENTR</name>
<dbReference type="OrthoDB" id="6580129at2"/>
<evidence type="ECO:0000313" key="2">
    <source>
        <dbReference type="Proteomes" id="UP000274122"/>
    </source>
</evidence>
<evidence type="ECO:0000313" key="1">
    <source>
        <dbReference type="EMBL" id="VEB97271.1"/>
    </source>
</evidence>
<protein>
    <submittedName>
        <fullName evidence="1">Uncharacterized protein</fullName>
    </submittedName>
</protein>
<reference evidence="1 2" key="1">
    <citation type="submission" date="2018-12" db="EMBL/GenBank/DDBJ databases">
        <authorList>
            <consortium name="Pathogen Informatics"/>
        </authorList>
    </citation>
    <scope>NUCLEOTIDE SEQUENCE [LARGE SCALE GENOMIC DNA]</scope>
    <source>
        <strain evidence="1 2">NCTC11466</strain>
    </source>
</reference>
<dbReference type="RefSeq" id="WP_126356110.1">
    <property type="nucleotide sequence ID" value="NZ_LR134201.1"/>
</dbReference>
<gene>
    <name evidence="1" type="ORF">NCTC11466_02062</name>
</gene>